<evidence type="ECO:0000313" key="2">
    <source>
        <dbReference type="EMBL" id="GAB1219026.1"/>
    </source>
</evidence>
<gene>
    <name evidence="1" type="ORF">ENUP19_0011G0006</name>
    <name evidence="2" type="ORF">ENUP19_0011G0026</name>
</gene>
<evidence type="ECO:0000313" key="3">
    <source>
        <dbReference type="Proteomes" id="UP001628156"/>
    </source>
</evidence>
<name>A0ABQ0D830_9EUKA</name>
<protein>
    <submittedName>
        <fullName evidence="1">Uncharacterized protein</fullName>
    </submittedName>
</protein>
<accession>A0ABQ0D830</accession>
<evidence type="ECO:0000313" key="1">
    <source>
        <dbReference type="EMBL" id="GAB1219006.1"/>
    </source>
</evidence>
<comment type="caution">
    <text evidence="1">The sequence shown here is derived from an EMBL/GenBank/DDBJ whole genome shotgun (WGS) entry which is preliminary data.</text>
</comment>
<dbReference type="Proteomes" id="UP001628156">
    <property type="component" value="Unassembled WGS sequence"/>
</dbReference>
<keyword evidence="3" id="KW-1185">Reference proteome</keyword>
<organism evidence="1 3">
    <name type="scientific">Entamoeba nuttalli</name>
    <dbReference type="NCBI Taxonomy" id="412467"/>
    <lineage>
        <taxon>Eukaryota</taxon>
        <taxon>Amoebozoa</taxon>
        <taxon>Evosea</taxon>
        <taxon>Archamoebae</taxon>
        <taxon>Mastigamoebida</taxon>
        <taxon>Entamoebidae</taxon>
        <taxon>Entamoeba</taxon>
    </lineage>
</organism>
<reference evidence="1 3" key="1">
    <citation type="journal article" date="2019" name="PLoS Negl. Trop. Dis.">
        <title>Whole genome sequencing of Entamoeba nuttalli reveals mammalian host-related molecular signatures and a novel octapeptide-repeat surface protein.</title>
        <authorList>
            <person name="Tanaka M."/>
            <person name="Makiuchi T."/>
            <person name="Komiyama T."/>
            <person name="Shiina T."/>
            <person name="Osaki K."/>
            <person name="Tachibana H."/>
        </authorList>
    </citation>
    <scope>NUCLEOTIDE SEQUENCE [LARGE SCALE GENOMIC DNA]</scope>
    <source>
        <strain evidence="1 3">P19-061405</strain>
    </source>
</reference>
<reference evidence="1" key="2">
    <citation type="submission" date="2024-08" db="EMBL/GenBank/DDBJ databases">
        <title>Draft genome assembly of Entamoeba nuttalli using a combination of long-read and short-read sequencing data.</title>
        <authorList>
            <person name="Tanaka M."/>
            <person name="Tachibana H."/>
        </authorList>
    </citation>
    <scope>NUCLEOTIDE SEQUENCE</scope>
    <source>
        <strain evidence="1">P19-061405</strain>
    </source>
</reference>
<dbReference type="EMBL" id="BAAFRS010000011">
    <property type="protein sequence ID" value="GAB1219006.1"/>
    <property type="molecule type" value="Genomic_DNA"/>
</dbReference>
<dbReference type="EMBL" id="BAAFRS010000011">
    <property type="protein sequence ID" value="GAB1219026.1"/>
    <property type="molecule type" value="Genomic_DNA"/>
</dbReference>
<proteinExistence type="predicted"/>
<sequence>MMIQQKESEVLQGKLGHDINQDILYRRYPRISNIISEKTIEGVIIYPETIKFLNQLESIKEKTLEERTSIFANHYNEKYRQVLSLGNSISSRVIDMKKIEKEVVMNLEDMTHTIPTKRVVIRNNPVEVVQGTANESTEKEERKIMNDSKKKDKDINEVIAEIEK</sequence>